<evidence type="ECO:0008006" key="3">
    <source>
        <dbReference type="Google" id="ProtNLM"/>
    </source>
</evidence>
<protein>
    <recommendedName>
        <fullName evidence="3">HTH psq-type domain-containing protein</fullName>
    </recommendedName>
</protein>
<dbReference type="Proteomes" id="UP000801492">
    <property type="component" value="Unassembled WGS sequence"/>
</dbReference>
<sequence length="304" mass="34357">MVRSRVRKTTLGQHSLENMQETVALVESGLSLRVVANRKHVNYMTLSRYVKKLENRTEEERENISFTPNYANKKMFSNDQEKELKEYIITYSKMSYGLDTVDCSKLAYYMAVFHKLKIPKSWNGFRQKKSKSDAAKTETISDESQSQFSDGTRVFCLDETGTTTVQKPKTILAAKGAKQLNKVTSAEQGTLVTTCCAVSASGSALPSVTDKAKDHEPFLKDQLSEDQPNLMNFQVKHLTPIKDDQLSNKGRKRGRSCIATDKPIKNKFEEAALKRVKNVKHKEKKLTAIDENSIAKDKGFKAKE</sequence>
<organism evidence="1 2">
    <name type="scientific">Ignelater luminosus</name>
    <name type="common">Cucubano</name>
    <name type="synonym">Pyrophorus luminosus</name>
    <dbReference type="NCBI Taxonomy" id="2038154"/>
    <lineage>
        <taxon>Eukaryota</taxon>
        <taxon>Metazoa</taxon>
        <taxon>Ecdysozoa</taxon>
        <taxon>Arthropoda</taxon>
        <taxon>Hexapoda</taxon>
        <taxon>Insecta</taxon>
        <taxon>Pterygota</taxon>
        <taxon>Neoptera</taxon>
        <taxon>Endopterygota</taxon>
        <taxon>Coleoptera</taxon>
        <taxon>Polyphaga</taxon>
        <taxon>Elateriformia</taxon>
        <taxon>Elateroidea</taxon>
        <taxon>Elateridae</taxon>
        <taxon>Agrypninae</taxon>
        <taxon>Pyrophorini</taxon>
        <taxon>Ignelater</taxon>
    </lineage>
</organism>
<dbReference type="EMBL" id="VTPC01003513">
    <property type="protein sequence ID" value="KAF2898418.1"/>
    <property type="molecule type" value="Genomic_DNA"/>
</dbReference>
<proteinExistence type="predicted"/>
<accession>A0A8K0D2X3</accession>
<evidence type="ECO:0000313" key="2">
    <source>
        <dbReference type="Proteomes" id="UP000801492"/>
    </source>
</evidence>
<dbReference type="OrthoDB" id="4327074at2759"/>
<evidence type="ECO:0000313" key="1">
    <source>
        <dbReference type="EMBL" id="KAF2898418.1"/>
    </source>
</evidence>
<gene>
    <name evidence="1" type="ORF">ILUMI_07759</name>
</gene>
<dbReference type="AlphaFoldDB" id="A0A8K0D2X3"/>
<name>A0A8K0D2X3_IGNLU</name>
<reference evidence="1" key="1">
    <citation type="submission" date="2019-08" db="EMBL/GenBank/DDBJ databases">
        <title>The genome of the North American firefly Photinus pyralis.</title>
        <authorList>
            <consortium name="Photinus pyralis genome working group"/>
            <person name="Fallon T.R."/>
            <person name="Sander Lower S.E."/>
            <person name="Weng J.-K."/>
        </authorList>
    </citation>
    <scope>NUCLEOTIDE SEQUENCE</scope>
    <source>
        <strain evidence="1">TRF0915ILg1</strain>
        <tissue evidence="1">Whole body</tissue>
    </source>
</reference>
<keyword evidence="2" id="KW-1185">Reference proteome</keyword>
<comment type="caution">
    <text evidence="1">The sequence shown here is derived from an EMBL/GenBank/DDBJ whole genome shotgun (WGS) entry which is preliminary data.</text>
</comment>